<proteinExistence type="predicted"/>
<accession>A0A3B1D681</accession>
<evidence type="ECO:0000256" key="2">
    <source>
        <dbReference type="ARBA" id="ARBA00022475"/>
    </source>
</evidence>
<keyword evidence="4 6" id="KW-1133">Transmembrane helix</keyword>
<keyword evidence="2" id="KW-1003">Cell membrane</keyword>
<dbReference type="PANTHER" id="PTHR43738:SF2">
    <property type="entry name" value="ABC TRANSPORTER PERMEASE"/>
    <property type="match status" value="1"/>
</dbReference>
<feature type="domain" description="MacB-like periplasmic core" evidence="8">
    <location>
        <begin position="20"/>
        <end position="250"/>
    </location>
</feature>
<dbReference type="Pfam" id="PF02687">
    <property type="entry name" value="FtsX"/>
    <property type="match status" value="1"/>
</dbReference>
<protein>
    <recommendedName>
        <fullName evidence="10">ABC transporter permease</fullName>
    </recommendedName>
</protein>
<dbReference type="InterPro" id="IPR003838">
    <property type="entry name" value="ABC3_permease_C"/>
</dbReference>
<evidence type="ECO:0000256" key="4">
    <source>
        <dbReference type="ARBA" id="ARBA00022989"/>
    </source>
</evidence>
<comment type="subcellular location">
    <subcellularLocation>
        <location evidence="1">Cell membrane</location>
        <topology evidence="1">Multi-pass membrane protein</topology>
    </subcellularLocation>
</comment>
<evidence type="ECO:0000259" key="7">
    <source>
        <dbReference type="Pfam" id="PF02687"/>
    </source>
</evidence>
<dbReference type="PANTHER" id="PTHR43738">
    <property type="entry name" value="ABC TRANSPORTER, MEMBRANE PROTEIN"/>
    <property type="match status" value="1"/>
</dbReference>
<feature type="transmembrane region" description="Helical" evidence="6">
    <location>
        <begin position="21"/>
        <end position="41"/>
    </location>
</feature>
<evidence type="ECO:0000256" key="6">
    <source>
        <dbReference type="SAM" id="Phobius"/>
    </source>
</evidence>
<dbReference type="Pfam" id="PF12704">
    <property type="entry name" value="MacB_PCD"/>
    <property type="match status" value="1"/>
</dbReference>
<evidence type="ECO:0000256" key="1">
    <source>
        <dbReference type="ARBA" id="ARBA00004651"/>
    </source>
</evidence>
<name>A0A3B1D681_9ZZZZ</name>
<sequence length="425" mass="44990">MTITDFTIIRRSLRSRLFSTVTTAFTVAIAVGMLLVLLAMMDAGKQAFRRGSGDMHLLVTKEPSALVSVLNGIFYANAPGAFLTHSELQRLTSDPRVAMAIPTQQGDSYSGLPVMATTEAFFTDFAPTPGEPWRFTQGRAFAAPFEVVLGAKAAEATGLQLGETIHLAHGRSSARTGTTAHTHSDFDYTIVGILAPTGSAHDSAVFTDLTSAWTVHAHDRRVRDDPEATTTPADIAETDRKVTGVYVRAASRPGSKTSAAFAPLAYQLRKEGFMVAEPTKEIDKLFTIVGNINTIFVAMAAVVMLSSAVSIMVALYNSMEQRRRQIAVLRVLGASRGRIFGLIVTESAVLGLLGAAAGVVLALLGGQVVATTLKAKLGILVTPTFPPVWVLLVVAIAVLLAAVAGLVPAVAAYRTSVAKNLRPVS</sequence>
<evidence type="ECO:0000256" key="3">
    <source>
        <dbReference type="ARBA" id="ARBA00022692"/>
    </source>
</evidence>
<keyword evidence="5 6" id="KW-0472">Membrane</keyword>
<dbReference type="InterPro" id="IPR051125">
    <property type="entry name" value="ABC-4/HrtB_transporter"/>
</dbReference>
<evidence type="ECO:0008006" key="10">
    <source>
        <dbReference type="Google" id="ProtNLM"/>
    </source>
</evidence>
<dbReference type="EMBL" id="UOGK01000042">
    <property type="protein sequence ID" value="VAX36202.1"/>
    <property type="molecule type" value="Genomic_DNA"/>
</dbReference>
<feature type="transmembrane region" description="Helical" evidence="6">
    <location>
        <begin position="388"/>
        <end position="413"/>
    </location>
</feature>
<evidence type="ECO:0000259" key="8">
    <source>
        <dbReference type="Pfam" id="PF12704"/>
    </source>
</evidence>
<gene>
    <name evidence="9" type="ORF">MNBD_PLANCTO03-944</name>
</gene>
<feature type="domain" description="ABC3 transporter permease C-terminal" evidence="7">
    <location>
        <begin position="298"/>
        <end position="416"/>
    </location>
</feature>
<feature type="transmembrane region" description="Helical" evidence="6">
    <location>
        <begin position="339"/>
        <end position="368"/>
    </location>
</feature>
<reference evidence="9" key="1">
    <citation type="submission" date="2018-06" db="EMBL/GenBank/DDBJ databases">
        <authorList>
            <person name="Zhirakovskaya E."/>
        </authorList>
    </citation>
    <scope>NUCLEOTIDE SEQUENCE</scope>
</reference>
<evidence type="ECO:0000313" key="9">
    <source>
        <dbReference type="EMBL" id="VAX36202.1"/>
    </source>
</evidence>
<organism evidence="9">
    <name type="scientific">hydrothermal vent metagenome</name>
    <dbReference type="NCBI Taxonomy" id="652676"/>
    <lineage>
        <taxon>unclassified sequences</taxon>
        <taxon>metagenomes</taxon>
        <taxon>ecological metagenomes</taxon>
    </lineage>
</organism>
<dbReference type="GO" id="GO:0005886">
    <property type="term" value="C:plasma membrane"/>
    <property type="evidence" value="ECO:0007669"/>
    <property type="project" value="UniProtKB-SubCell"/>
</dbReference>
<keyword evidence="3 6" id="KW-0812">Transmembrane</keyword>
<evidence type="ECO:0000256" key="5">
    <source>
        <dbReference type="ARBA" id="ARBA00023136"/>
    </source>
</evidence>
<feature type="transmembrane region" description="Helical" evidence="6">
    <location>
        <begin position="295"/>
        <end position="318"/>
    </location>
</feature>
<dbReference type="AlphaFoldDB" id="A0A3B1D681"/>
<dbReference type="InterPro" id="IPR025857">
    <property type="entry name" value="MacB_PCD"/>
</dbReference>